<evidence type="ECO:0008006" key="4">
    <source>
        <dbReference type="Google" id="ProtNLM"/>
    </source>
</evidence>
<feature type="compositionally biased region" description="Polar residues" evidence="1">
    <location>
        <begin position="416"/>
        <end position="430"/>
    </location>
</feature>
<dbReference type="InterPro" id="IPR015947">
    <property type="entry name" value="PUA-like_sf"/>
</dbReference>
<proteinExistence type="predicted"/>
<protein>
    <recommendedName>
        <fullName evidence="4">YDG domain-containing protein</fullName>
    </recommendedName>
</protein>
<dbReference type="EMBL" id="JAJVDC020000002">
    <property type="protein sequence ID" value="KAL1637921.1"/>
    <property type="molecule type" value="Genomic_DNA"/>
</dbReference>
<feature type="region of interest" description="Disordered" evidence="1">
    <location>
        <begin position="785"/>
        <end position="827"/>
    </location>
</feature>
<dbReference type="Proteomes" id="UP001521116">
    <property type="component" value="Unassembled WGS sequence"/>
</dbReference>
<keyword evidence="3" id="KW-1185">Reference proteome</keyword>
<feature type="region of interest" description="Disordered" evidence="1">
    <location>
        <begin position="545"/>
        <end position="565"/>
    </location>
</feature>
<name>A0ABR3TEV1_9PEZI</name>
<feature type="region of interest" description="Disordered" evidence="1">
    <location>
        <begin position="665"/>
        <end position="684"/>
    </location>
</feature>
<dbReference type="InterPro" id="IPR036987">
    <property type="entry name" value="SRA-YDG_sf"/>
</dbReference>
<sequence length="827" mass="91673">MPLNLSKEYLRQRASWIRDELDPRIARDGPDCMQPDDVLALHELFVGLQRADLSISIIRYSRIHAAVLEVSGKATRWPKRLAEECDKIIEIWTKKYGKLGDIRPRLFQPDGRLYGVCTGVELTRDSLVKFWSDQDPRYMSPDRAMQHGALGFNPGDWWINGIFAFHAGIIDLNCTGGGICADRKGAYAVVMKGADEIYTESPDKFRYRCKSNDPGRFRMTSADFRSRYPIRVLRSHTLNSLWSPRSGIRYEGLHKITGWALRPADPAENDGSTLLWEVEFERDYTFENEHSRISAQKHPLAEETDDYMEYKRHRKEMLHRVREELTQGIPSAIPTTPPAISVPERPKVTIQSPPMSPKTELPFSVGDYCLMREPVLPGSPESPPLTRTSFFPPQPSPRAQTGPVAKPDRLAPPQPRSLTVPQNLRKSLSPINADVRGKSVSRKPDNPSSSLTTADKDRSKSAKDTSFTNNGKEAKSSLAKSFTRIFSDGALDIADIPESPFGSTFDDDDTNHNEPTSYPFDMTPLTSHPIDTFSHPILRQIKWGSAPRDLAANPPTPKSVSRRRRDRAVYEAFSRQGRPPDPRLLLAAIDDIADDVAEPEYPDMVLEEPTVRESHSGYAGFWAGSGESGKEMRAADQRSDDYMRRIPPGGIDLARFTAQQEEACGGEAGRKDGKFDDGDEAGGHVGRTLRELSAASSSGGGGGAAADAGPAERWKHSGRLASVGGEKGARRSSLSAFDTRMPGPSAVMEDGIARFAPAKGGVRRPTIVRFSGMFKRQSLEETVDEVFDEGAAAEEEEKKKKKEKENDGGSGSVEQLLEKSFASTPNW</sequence>
<feature type="region of interest" description="Disordered" evidence="1">
    <location>
        <begin position="330"/>
        <end position="359"/>
    </location>
</feature>
<accession>A0ABR3TEV1</accession>
<feature type="region of interest" description="Disordered" evidence="1">
    <location>
        <begin position="693"/>
        <end position="743"/>
    </location>
</feature>
<reference evidence="2 3" key="1">
    <citation type="submission" date="2024-02" db="EMBL/GenBank/DDBJ databases">
        <title>De novo assembly and annotation of 12 fungi associated with fruit tree decline syndrome in Ontario, Canada.</title>
        <authorList>
            <person name="Sulman M."/>
            <person name="Ellouze W."/>
            <person name="Ilyukhin E."/>
        </authorList>
    </citation>
    <scope>NUCLEOTIDE SEQUENCE [LARGE SCALE GENOMIC DNA]</scope>
    <source>
        <strain evidence="2 3">M1-105</strain>
    </source>
</reference>
<dbReference type="Gene3D" id="2.30.280.10">
    <property type="entry name" value="SRA-YDG"/>
    <property type="match status" value="1"/>
</dbReference>
<evidence type="ECO:0000313" key="2">
    <source>
        <dbReference type="EMBL" id="KAL1637921.1"/>
    </source>
</evidence>
<organism evidence="2 3">
    <name type="scientific">Neofusicoccum ribis</name>
    <dbReference type="NCBI Taxonomy" id="45134"/>
    <lineage>
        <taxon>Eukaryota</taxon>
        <taxon>Fungi</taxon>
        <taxon>Dikarya</taxon>
        <taxon>Ascomycota</taxon>
        <taxon>Pezizomycotina</taxon>
        <taxon>Dothideomycetes</taxon>
        <taxon>Dothideomycetes incertae sedis</taxon>
        <taxon>Botryosphaeriales</taxon>
        <taxon>Botryosphaeriaceae</taxon>
        <taxon>Neofusicoccum</taxon>
    </lineage>
</organism>
<dbReference type="SUPFAM" id="SSF88697">
    <property type="entry name" value="PUA domain-like"/>
    <property type="match status" value="1"/>
</dbReference>
<feature type="region of interest" description="Disordered" evidence="1">
    <location>
        <begin position="498"/>
        <end position="524"/>
    </location>
</feature>
<feature type="compositionally biased region" description="Acidic residues" evidence="1">
    <location>
        <begin position="785"/>
        <end position="795"/>
    </location>
</feature>
<feature type="region of interest" description="Disordered" evidence="1">
    <location>
        <begin position="374"/>
        <end position="478"/>
    </location>
</feature>
<evidence type="ECO:0000256" key="1">
    <source>
        <dbReference type="SAM" id="MobiDB-lite"/>
    </source>
</evidence>
<feature type="compositionally biased region" description="Low complexity" evidence="1">
    <location>
        <begin position="330"/>
        <end position="341"/>
    </location>
</feature>
<comment type="caution">
    <text evidence="2">The sequence shown here is derived from an EMBL/GenBank/DDBJ whole genome shotgun (WGS) entry which is preliminary data.</text>
</comment>
<feature type="compositionally biased region" description="Basic and acidic residues" evidence="1">
    <location>
        <begin position="454"/>
        <end position="463"/>
    </location>
</feature>
<gene>
    <name evidence="2" type="ORF">SLS56_000478</name>
</gene>
<evidence type="ECO:0000313" key="3">
    <source>
        <dbReference type="Proteomes" id="UP001521116"/>
    </source>
</evidence>